<dbReference type="GO" id="GO:0034271">
    <property type="term" value="C:phosphatidylinositol 3-kinase complex, class III, type I"/>
    <property type="evidence" value="ECO:0007669"/>
    <property type="project" value="TreeGrafter"/>
</dbReference>
<feature type="region of interest" description="Disordered" evidence="10">
    <location>
        <begin position="925"/>
        <end position="1035"/>
    </location>
</feature>
<dbReference type="InterPro" id="IPR036322">
    <property type="entry name" value="WD40_repeat_dom_sf"/>
</dbReference>
<protein>
    <recommendedName>
        <fullName evidence="1">non-specific serine/threonine protein kinase</fullName>
        <ecNumber evidence="1">2.7.11.1</ecNumber>
    </recommendedName>
</protein>
<dbReference type="InterPro" id="IPR011009">
    <property type="entry name" value="Kinase-like_dom_sf"/>
</dbReference>
<dbReference type="EMBL" id="VXIS01000144">
    <property type="protein sequence ID" value="KAA8901453.1"/>
    <property type="molecule type" value="Genomic_DNA"/>
</dbReference>
<evidence type="ECO:0000256" key="10">
    <source>
        <dbReference type="SAM" id="MobiDB-lite"/>
    </source>
</evidence>
<keyword evidence="7" id="KW-0418">Kinase</keyword>
<dbReference type="Pfam" id="PF00069">
    <property type="entry name" value="Pkinase"/>
    <property type="match status" value="1"/>
</dbReference>
<organism evidence="12 13">
    <name type="scientific">Sphaerosporella brunnea</name>
    <dbReference type="NCBI Taxonomy" id="1250544"/>
    <lineage>
        <taxon>Eukaryota</taxon>
        <taxon>Fungi</taxon>
        <taxon>Dikarya</taxon>
        <taxon>Ascomycota</taxon>
        <taxon>Pezizomycotina</taxon>
        <taxon>Pezizomycetes</taxon>
        <taxon>Pezizales</taxon>
        <taxon>Pyronemataceae</taxon>
        <taxon>Sphaerosporella</taxon>
    </lineage>
</organism>
<feature type="repeat" description="WD" evidence="9">
    <location>
        <begin position="1114"/>
        <end position="1146"/>
    </location>
</feature>
<evidence type="ECO:0000256" key="4">
    <source>
        <dbReference type="ARBA" id="ARBA00022679"/>
    </source>
</evidence>
<evidence type="ECO:0000256" key="7">
    <source>
        <dbReference type="ARBA" id="ARBA00022777"/>
    </source>
</evidence>
<dbReference type="GO" id="GO:0005770">
    <property type="term" value="C:late endosome"/>
    <property type="evidence" value="ECO:0007669"/>
    <property type="project" value="TreeGrafter"/>
</dbReference>
<reference evidence="12 13" key="1">
    <citation type="submission" date="2019-09" db="EMBL/GenBank/DDBJ databases">
        <title>Draft genome of the ectomycorrhizal ascomycete Sphaerosporella brunnea.</title>
        <authorList>
            <consortium name="DOE Joint Genome Institute"/>
            <person name="Benucci G.M."/>
            <person name="Marozzi G."/>
            <person name="Antonielli L."/>
            <person name="Sanchez S."/>
            <person name="Marco P."/>
            <person name="Wang X."/>
            <person name="Falini L.B."/>
            <person name="Barry K."/>
            <person name="Haridas S."/>
            <person name="Lipzen A."/>
            <person name="Labutti K."/>
            <person name="Grigoriev I.V."/>
            <person name="Murat C."/>
            <person name="Martin F."/>
            <person name="Albertini E."/>
            <person name="Donnini D."/>
            <person name="Bonito G."/>
        </authorList>
    </citation>
    <scope>NUCLEOTIDE SEQUENCE [LARGE SCALE GENOMIC DNA]</scope>
    <source>
        <strain evidence="12 13">Sb_GMNB300</strain>
    </source>
</reference>
<evidence type="ECO:0000313" key="13">
    <source>
        <dbReference type="Proteomes" id="UP000326924"/>
    </source>
</evidence>
<keyword evidence="13" id="KW-1185">Reference proteome</keyword>
<dbReference type="GO" id="GO:0045324">
    <property type="term" value="P:late endosome to vacuole transport"/>
    <property type="evidence" value="ECO:0007669"/>
    <property type="project" value="InterPro"/>
</dbReference>
<evidence type="ECO:0000313" key="12">
    <source>
        <dbReference type="EMBL" id="KAA8901453.1"/>
    </source>
</evidence>
<feature type="compositionally biased region" description="Polar residues" evidence="10">
    <location>
        <begin position="925"/>
        <end position="962"/>
    </location>
</feature>
<dbReference type="Pfam" id="PF22956">
    <property type="entry name" value="VPS15-like_hel"/>
    <property type="match status" value="1"/>
</dbReference>
<dbReference type="InterPro" id="IPR000719">
    <property type="entry name" value="Prot_kinase_dom"/>
</dbReference>
<dbReference type="Proteomes" id="UP000326924">
    <property type="component" value="Unassembled WGS sequence"/>
</dbReference>
<dbReference type="EC" id="2.7.11.1" evidence="1"/>
<dbReference type="GO" id="GO:0071561">
    <property type="term" value="C:nucleus-vacuole junction"/>
    <property type="evidence" value="ECO:0007669"/>
    <property type="project" value="TreeGrafter"/>
</dbReference>
<dbReference type="InterPro" id="IPR015943">
    <property type="entry name" value="WD40/YVTN_repeat-like_dom_sf"/>
</dbReference>
<evidence type="ECO:0000256" key="1">
    <source>
        <dbReference type="ARBA" id="ARBA00012513"/>
    </source>
</evidence>
<dbReference type="SUPFAM" id="SSF56112">
    <property type="entry name" value="Protein kinase-like (PK-like)"/>
    <property type="match status" value="1"/>
</dbReference>
<feature type="domain" description="Protein kinase" evidence="11">
    <location>
        <begin position="27"/>
        <end position="306"/>
    </location>
</feature>
<dbReference type="InterPro" id="IPR045162">
    <property type="entry name" value="Vps15-like"/>
</dbReference>
<feature type="compositionally biased region" description="Low complexity" evidence="10">
    <location>
        <begin position="1006"/>
        <end position="1021"/>
    </location>
</feature>
<accession>A0A5J5ESS7</accession>
<keyword evidence="5" id="KW-0677">Repeat</keyword>
<dbReference type="OrthoDB" id="242910at2759"/>
<evidence type="ECO:0000256" key="5">
    <source>
        <dbReference type="ARBA" id="ARBA00022737"/>
    </source>
</evidence>
<dbReference type="GO" id="GO:0034272">
    <property type="term" value="C:phosphatidylinositol 3-kinase complex, class III, type II"/>
    <property type="evidence" value="ECO:0007669"/>
    <property type="project" value="TreeGrafter"/>
</dbReference>
<dbReference type="GO" id="GO:0004674">
    <property type="term" value="F:protein serine/threonine kinase activity"/>
    <property type="evidence" value="ECO:0007669"/>
    <property type="project" value="UniProtKB-KW"/>
</dbReference>
<dbReference type="InterPro" id="IPR016024">
    <property type="entry name" value="ARM-type_fold"/>
</dbReference>
<keyword evidence="4" id="KW-0808">Transferase</keyword>
<dbReference type="GO" id="GO:0016236">
    <property type="term" value="P:macroautophagy"/>
    <property type="evidence" value="ECO:0007669"/>
    <property type="project" value="InterPro"/>
</dbReference>
<dbReference type="FunCoup" id="A0A5J5ESS7">
    <property type="interactions" value="841"/>
</dbReference>
<dbReference type="PROSITE" id="PS00108">
    <property type="entry name" value="PROTEIN_KINASE_ST"/>
    <property type="match status" value="1"/>
</dbReference>
<dbReference type="PANTHER" id="PTHR17583:SF0">
    <property type="entry name" value="PHOSPHOINOSITIDE 3-KINASE REGULATORY SUBUNIT 4"/>
    <property type="match status" value="1"/>
</dbReference>
<evidence type="ECO:0000256" key="8">
    <source>
        <dbReference type="ARBA" id="ARBA00022840"/>
    </source>
</evidence>
<comment type="caution">
    <text evidence="12">The sequence shown here is derived from an EMBL/GenBank/DDBJ whole genome shotgun (WGS) entry which is preliminary data.</text>
</comment>
<evidence type="ECO:0000256" key="3">
    <source>
        <dbReference type="ARBA" id="ARBA00022574"/>
    </source>
</evidence>
<dbReference type="Gene3D" id="1.25.10.10">
    <property type="entry name" value="Leucine-rich Repeat Variant"/>
    <property type="match status" value="1"/>
</dbReference>
<dbReference type="FunFam" id="1.25.10.10:FF:000342">
    <property type="entry name" value="Serine/threonine-protein kinase VPS15"/>
    <property type="match status" value="1"/>
</dbReference>
<dbReference type="PANTHER" id="PTHR17583">
    <property type="entry name" value="PHOSPHOINOSITIDE 3-KINASE REGULATORY SUBUNIT 4"/>
    <property type="match status" value="1"/>
</dbReference>
<dbReference type="SMART" id="SM00320">
    <property type="entry name" value="WD40"/>
    <property type="match status" value="6"/>
</dbReference>
<feature type="region of interest" description="Disordered" evidence="10">
    <location>
        <begin position="1500"/>
        <end position="1533"/>
    </location>
</feature>
<dbReference type="InterPro" id="IPR055231">
    <property type="entry name" value="2AA_helical"/>
</dbReference>
<dbReference type="Pfam" id="PF00400">
    <property type="entry name" value="WD40"/>
    <property type="match status" value="1"/>
</dbReference>
<evidence type="ECO:0000256" key="6">
    <source>
        <dbReference type="ARBA" id="ARBA00022741"/>
    </source>
</evidence>
<dbReference type="FunFam" id="1.10.510.10:FF:000497">
    <property type="entry name" value="Phosphoinositide 3-kinase regulatory subunit"/>
    <property type="match status" value="1"/>
</dbReference>
<evidence type="ECO:0000259" key="11">
    <source>
        <dbReference type="PROSITE" id="PS50011"/>
    </source>
</evidence>
<dbReference type="SUPFAM" id="SSF50978">
    <property type="entry name" value="WD40 repeat-like"/>
    <property type="match status" value="1"/>
</dbReference>
<keyword evidence="2" id="KW-0723">Serine/threonine-protein kinase</keyword>
<keyword evidence="3 9" id="KW-0853">WD repeat</keyword>
<dbReference type="Gene3D" id="1.10.510.10">
    <property type="entry name" value="Transferase(Phosphotransferase) domain 1"/>
    <property type="match status" value="1"/>
</dbReference>
<dbReference type="InterPro" id="IPR008271">
    <property type="entry name" value="Ser/Thr_kinase_AS"/>
</dbReference>
<dbReference type="InterPro" id="IPR011989">
    <property type="entry name" value="ARM-like"/>
</dbReference>
<sequence>MGQSYSSATVGDGNIRTGIDIPELDDISYEKSLGSARFLKTIRARHADGLVVVKIFAKPLASVPLVRHRRQLLREQEALENAPNAFTYERVVETERAVYLVRQYLYSSLYDRISTRPFLEEIEKRWIAFQLLCGLRDCHAQGIHHGDIKAENVLVTSWNWIYLTDFAPFKPTYLPADNPADFSYFFDTSGRRICYVAPERFLDAAHKRQHDSITDEMDIFSLGCVIAELFLEGTPLFTLSQLFKYRSGEYDPTPQLAKIEDVEIRSLILHMISLDASKRYSAERYLDEWRRRAFPEYFYSFLHQYIGFVTDRTSGRTSLSEDDNDPYGRADYRIDRIYHDFDKISFFLGFEPNEELDKKTSAKDDIIPVHLDIPNYQRHSPAVRRRHVSHDDGTLIFLSLVASSLRNTARTGARVRGCDVMLAFAERITDEAKMDRCLPYLVSLLGDESVIVQVAVIRTITQLMELVEIASPTNSHVFPDYILPKLQQFASSKSTLVRATYASCLASLANSAQRFLDMTQALRADGVLPMTDPEAETGSDTATAQALYDTSRNTLVVYFQEHAKILLTDSDSAVRRAFLRSVSRLCVFFGRNKANDIILSHLNTYLNDKDWILRCSFFETITGIATYLGSVALEEYIMPLMVQSLTDPEEFVVEKVLGSLASMAELGLFQRSMIWEMVDIVGRFTMHPNIWIRQGAIGFIAASTKWLAPADIHCIIYPLVMPFMRTKMVDLSALNLLENLKKPLTRNVFEMAVTWAMQSRDGLFWRDAEKQRTFIFGSIEGSVPRISARDVLAGNVKVPKKKEDEAWLNKLINLGMPPEDEWKIVCLREYIWRMAQSKPSLLSDSTHSLLSATISLQNMKITPRTIFFDENEAFFKAASMSTSENTARPLTIADALMDASKTIDRPLRKSASNLHMKRIATDIQRQQRNAESNQNSPASGSSTPVQTVQSETSLSSASTTKPLQIPTVKINGSESPGSPTSIENGVISGLRRQGSKSSLLNRGAPSKATSETSTISATAVSRTETPAPKDTNGHMADVVSTEPLFKFRAAHSYDGNDPHILHLLDTMYLQNYPSDIAEFGPAIVPAQRRQPIKKSNGRLAGGYWKPEANFVASFGEHHEPINRVVVAPDHAFFVTASDDGTVKIWDTTRLEKNVAFRARHTYKHSTNAKVKAVCFVENTRCFVSAATDGSIHVVKVEFATVAAKYGKLRVMREYQLPGSQEHAVWIEHFKSDNYSILLMATNASNIHALDLRTMQILYTLKNPIYHGTPTCFCIDKKHNWLVVGTSYGILDMWDLRYQLRLKAWGVPGSMPIHKLQVHPTKVRSRWIIVAGGTGHNEITVWDCDKTQCREVYRAAGGSSSNKDRLSPKNYEPWNVDDESPETILQQFATSLNHLESGAVDRGPRTFVAEQDFVEGDADIRVAPSFIITGGVDRKVRFWNTVRIEGSCVVSGLEIDEPKPTYASFQLGSQFAVYTEKHSHADAESISSVGSGGIRGFLGVGGSSSTPGSPVPKRKNAGAAGTAGGGGGRTSRSTVISQQQQALLKSHLDTVMDVAFLEVPYGMIVSVDRGGMVFLYQ</sequence>
<dbReference type="CDD" id="cd13980">
    <property type="entry name" value="STKc_Vps15"/>
    <property type="match status" value="1"/>
</dbReference>
<feature type="compositionally biased region" description="Polar residues" evidence="10">
    <location>
        <begin position="970"/>
        <end position="983"/>
    </location>
</feature>
<dbReference type="GO" id="GO:0005524">
    <property type="term" value="F:ATP binding"/>
    <property type="evidence" value="ECO:0007669"/>
    <property type="project" value="UniProtKB-KW"/>
</dbReference>
<dbReference type="InParanoid" id="A0A5J5ESS7"/>
<proteinExistence type="predicted"/>
<gene>
    <name evidence="12" type="ORF">FN846DRAFT_957228</name>
</gene>
<keyword evidence="6" id="KW-0547">Nucleotide-binding</keyword>
<dbReference type="PROSITE" id="PS50082">
    <property type="entry name" value="WD_REPEATS_2"/>
    <property type="match status" value="1"/>
</dbReference>
<dbReference type="InterPro" id="IPR001680">
    <property type="entry name" value="WD40_rpt"/>
</dbReference>
<dbReference type="PROSITE" id="PS50294">
    <property type="entry name" value="WD_REPEATS_REGION"/>
    <property type="match status" value="1"/>
</dbReference>
<dbReference type="PROSITE" id="PS50011">
    <property type="entry name" value="PROTEIN_KINASE_DOM"/>
    <property type="match status" value="1"/>
</dbReference>
<dbReference type="SUPFAM" id="SSF48371">
    <property type="entry name" value="ARM repeat"/>
    <property type="match status" value="1"/>
</dbReference>
<dbReference type="SMART" id="SM00220">
    <property type="entry name" value="S_TKc"/>
    <property type="match status" value="1"/>
</dbReference>
<name>A0A5J5ESS7_9PEZI</name>
<dbReference type="Gene3D" id="2.130.10.10">
    <property type="entry name" value="YVTN repeat-like/Quinoprotein amine dehydrogenase"/>
    <property type="match status" value="2"/>
</dbReference>
<evidence type="ECO:0000256" key="2">
    <source>
        <dbReference type="ARBA" id="ARBA00022527"/>
    </source>
</evidence>
<keyword evidence="8" id="KW-0067">ATP-binding</keyword>
<dbReference type="GO" id="GO:0006623">
    <property type="term" value="P:protein targeting to vacuole"/>
    <property type="evidence" value="ECO:0007669"/>
    <property type="project" value="TreeGrafter"/>
</dbReference>
<evidence type="ECO:0000256" key="9">
    <source>
        <dbReference type="PROSITE-ProRule" id="PRU00221"/>
    </source>
</evidence>